<sequence length="144" mass="14850">MSETDLIKLYSRRILALAADIPLAGHLAAPQASAMARAPLCGSTVAVDLTLAEGRIVEFAQDVRACALGQASAALLGGVVIGRSRAEVARARDQLAAMLSGGPVPDAPFEGFEVLRAACDVPNRHASILLALRATCAAFDQIGD</sequence>
<reference evidence="1 2" key="1">
    <citation type="submission" date="2018-03" db="EMBL/GenBank/DDBJ databases">
        <title>Rhodobacter veldkampii.</title>
        <authorList>
            <person name="Meyer T.E."/>
            <person name="Miller S."/>
            <person name="Lodha T."/>
            <person name="Gandham S."/>
            <person name="Chintalapati S."/>
            <person name="Chintalapati V.R."/>
        </authorList>
    </citation>
    <scope>NUCLEOTIDE SEQUENCE [LARGE SCALE GENOMIC DNA]</scope>
    <source>
        <strain evidence="1 2">DSM 11550</strain>
    </source>
</reference>
<dbReference type="InterPro" id="IPR002871">
    <property type="entry name" value="NIF_FeS_clus_asmbl_NifU_N"/>
</dbReference>
<dbReference type="GO" id="GO:0016226">
    <property type="term" value="P:iron-sulfur cluster assembly"/>
    <property type="evidence" value="ECO:0007669"/>
    <property type="project" value="InterPro"/>
</dbReference>
<evidence type="ECO:0000313" key="1">
    <source>
        <dbReference type="EMBL" id="PTE18952.1"/>
    </source>
</evidence>
<proteinExistence type="predicted"/>
<dbReference type="GO" id="GO:0005506">
    <property type="term" value="F:iron ion binding"/>
    <property type="evidence" value="ECO:0007669"/>
    <property type="project" value="InterPro"/>
</dbReference>
<dbReference type="Proteomes" id="UP000241899">
    <property type="component" value="Unassembled WGS sequence"/>
</dbReference>
<dbReference type="CDD" id="cd06664">
    <property type="entry name" value="IscU_like"/>
    <property type="match status" value="1"/>
</dbReference>
<name>A0A2T4JM46_9RHOB</name>
<dbReference type="Gene3D" id="3.90.1010.10">
    <property type="match status" value="1"/>
</dbReference>
<dbReference type="AlphaFoldDB" id="A0A2T4JM46"/>
<accession>A0A2T4JM46</accession>
<comment type="caution">
    <text evidence="1">The sequence shown here is derived from an EMBL/GenBank/DDBJ whole genome shotgun (WGS) entry which is preliminary data.</text>
</comment>
<evidence type="ECO:0000313" key="2">
    <source>
        <dbReference type="Proteomes" id="UP000241899"/>
    </source>
</evidence>
<protein>
    <submittedName>
        <fullName evidence="1">Iron-sulfur cluster assembly scaffold protein</fullName>
    </submittedName>
</protein>
<keyword evidence="2" id="KW-1185">Reference proteome</keyword>
<dbReference type="SUPFAM" id="SSF82649">
    <property type="entry name" value="SufE/NifU"/>
    <property type="match status" value="1"/>
</dbReference>
<dbReference type="EMBL" id="PZKF01000003">
    <property type="protein sequence ID" value="PTE18952.1"/>
    <property type="molecule type" value="Genomic_DNA"/>
</dbReference>
<organism evidence="1 2">
    <name type="scientific">Phaeovulum veldkampii DSM 11550</name>
    <dbReference type="NCBI Taxonomy" id="1185920"/>
    <lineage>
        <taxon>Bacteria</taxon>
        <taxon>Pseudomonadati</taxon>
        <taxon>Pseudomonadota</taxon>
        <taxon>Alphaproteobacteria</taxon>
        <taxon>Rhodobacterales</taxon>
        <taxon>Paracoccaceae</taxon>
        <taxon>Phaeovulum</taxon>
    </lineage>
</organism>
<dbReference type="OrthoDB" id="7857113at2"/>
<dbReference type="GO" id="GO:0051536">
    <property type="term" value="F:iron-sulfur cluster binding"/>
    <property type="evidence" value="ECO:0007669"/>
    <property type="project" value="InterPro"/>
</dbReference>
<dbReference type="RefSeq" id="WP_107323690.1">
    <property type="nucleotide sequence ID" value="NZ_NHSP01000043.1"/>
</dbReference>
<gene>
    <name evidence="1" type="ORF">C5F46_01960</name>
</gene>